<comment type="caution">
    <text evidence="5">The sequence shown here is derived from an EMBL/GenBank/DDBJ whole genome shotgun (WGS) entry which is preliminary data.</text>
</comment>
<proteinExistence type="inferred from homology"/>
<sequence>MISTGSIREERISAAAAPVLLPGFVGTELPEWLAVRLRGGLGGVCLFAENITSPEQLRALTAAIRAANPRALIAIDEEGGDVSRLHAATGSPYPGNAVLGRIDDTELTASVGAAVATELRAAGVNLNFAPDADINSDPDNPVIGVRSFGTDAALVARHTAAWVAAHEAQGVAVSAKHFPGHGDTSADSHHALPVVDLPLDTLRSRELEPFRAAIAAGARTIMSSHILLPQLDADQPATFSPRILGELLRGAVDEGGLGFDGVVVSDALDMAGASGEIGIAAAAVRALAGGCDLLCIGTRNTDAQLAEIEAAIGAAVASGALAADRLADAVARVSALSVSLEQAPEAAPSTFVPDAARIASAFEVRGGVEVPAGARLVALETTANMAVGDVPWGLASAGLAPERLREGDALPPSDVPYLIVGKDNHRRGWTRDLIDRARAAQPATVVIDMGWPGADRAYADIATFGASASVSAALRTVLDGTVQDGRSR</sequence>
<evidence type="ECO:0000259" key="4">
    <source>
        <dbReference type="Pfam" id="PF00933"/>
    </source>
</evidence>
<keyword evidence="3" id="KW-0326">Glycosidase</keyword>
<dbReference type="InterPro" id="IPR036962">
    <property type="entry name" value="Glyco_hydro_3_N_sf"/>
</dbReference>
<dbReference type="GO" id="GO:0016787">
    <property type="term" value="F:hydrolase activity"/>
    <property type="evidence" value="ECO:0007669"/>
    <property type="project" value="UniProtKB-KW"/>
</dbReference>
<organism evidence="5 6">
    <name type="scientific">Homoserinibacter gongjuensis</name>
    <dbReference type="NCBI Taxonomy" id="1162968"/>
    <lineage>
        <taxon>Bacteria</taxon>
        <taxon>Bacillati</taxon>
        <taxon>Actinomycetota</taxon>
        <taxon>Actinomycetes</taxon>
        <taxon>Micrococcales</taxon>
        <taxon>Microbacteriaceae</taxon>
        <taxon>Homoserinibacter</taxon>
    </lineage>
</organism>
<evidence type="ECO:0000313" key="5">
    <source>
        <dbReference type="EMBL" id="GMA91293.1"/>
    </source>
</evidence>
<dbReference type="PANTHER" id="PTHR30480">
    <property type="entry name" value="BETA-HEXOSAMINIDASE-RELATED"/>
    <property type="match status" value="1"/>
</dbReference>
<feature type="domain" description="Glycoside hydrolase family 3 N-terminal" evidence="4">
    <location>
        <begin position="39"/>
        <end position="335"/>
    </location>
</feature>
<evidence type="ECO:0000313" key="6">
    <source>
        <dbReference type="Proteomes" id="UP001157069"/>
    </source>
</evidence>
<gene>
    <name evidence="5" type="ORF">GCM10025869_18220</name>
</gene>
<accession>A0ABQ6JV86</accession>
<dbReference type="EMBL" id="BSVA01000001">
    <property type="protein sequence ID" value="GMA91293.1"/>
    <property type="molecule type" value="Genomic_DNA"/>
</dbReference>
<evidence type="ECO:0000256" key="3">
    <source>
        <dbReference type="ARBA" id="ARBA00023295"/>
    </source>
</evidence>
<evidence type="ECO:0000256" key="2">
    <source>
        <dbReference type="ARBA" id="ARBA00022801"/>
    </source>
</evidence>
<comment type="similarity">
    <text evidence="1">Belongs to the glycosyl hydrolase 3 family.</text>
</comment>
<dbReference type="SUPFAM" id="SSF51445">
    <property type="entry name" value="(Trans)glycosidases"/>
    <property type="match status" value="1"/>
</dbReference>
<name>A0ABQ6JV86_9MICO</name>
<dbReference type="PANTHER" id="PTHR30480:SF16">
    <property type="entry name" value="GLYCOSIDE HYDROLASE FAMILY 3 DOMAIN PROTEIN"/>
    <property type="match status" value="1"/>
</dbReference>
<evidence type="ECO:0000256" key="1">
    <source>
        <dbReference type="ARBA" id="ARBA00005336"/>
    </source>
</evidence>
<reference evidence="6" key="1">
    <citation type="journal article" date="2019" name="Int. J. Syst. Evol. Microbiol.">
        <title>The Global Catalogue of Microorganisms (GCM) 10K type strain sequencing project: providing services to taxonomists for standard genome sequencing and annotation.</title>
        <authorList>
            <consortium name="The Broad Institute Genomics Platform"/>
            <consortium name="The Broad Institute Genome Sequencing Center for Infectious Disease"/>
            <person name="Wu L."/>
            <person name="Ma J."/>
        </authorList>
    </citation>
    <scope>NUCLEOTIDE SEQUENCE [LARGE SCALE GENOMIC DNA]</scope>
    <source>
        <strain evidence="6">NBRC 108755</strain>
    </source>
</reference>
<dbReference type="Proteomes" id="UP001157069">
    <property type="component" value="Unassembled WGS sequence"/>
</dbReference>
<dbReference type="RefSeq" id="WP_284299570.1">
    <property type="nucleotide sequence ID" value="NZ_BSVA01000001.1"/>
</dbReference>
<dbReference type="InterPro" id="IPR001764">
    <property type="entry name" value="Glyco_hydro_3_N"/>
</dbReference>
<keyword evidence="2 5" id="KW-0378">Hydrolase</keyword>
<dbReference type="Gene3D" id="3.20.20.300">
    <property type="entry name" value="Glycoside hydrolase, family 3, N-terminal domain"/>
    <property type="match status" value="1"/>
</dbReference>
<dbReference type="InterPro" id="IPR017853">
    <property type="entry name" value="GH"/>
</dbReference>
<dbReference type="Pfam" id="PF00933">
    <property type="entry name" value="Glyco_hydro_3"/>
    <property type="match status" value="1"/>
</dbReference>
<dbReference type="InterPro" id="IPR050226">
    <property type="entry name" value="NagZ_Beta-hexosaminidase"/>
</dbReference>
<protein>
    <submittedName>
        <fullName evidence="5">Hydrolase</fullName>
    </submittedName>
</protein>
<keyword evidence="6" id="KW-1185">Reference proteome</keyword>